<feature type="domain" description="AB hydrolase-1" evidence="1">
    <location>
        <begin position="46"/>
        <end position="283"/>
    </location>
</feature>
<dbReference type="Pfam" id="PF12697">
    <property type="entry name" value="Abhydrolase_6"/>
    <property type="match status" value="1"/>
</dbReference>
<dbReference type="RefSeq" id="WP_213244938.1">
    <property type="nucleotide sequence ID" value="NZ_CP045806.1"/>
</dbReference>
<organism evidence="2 3">
    <name type="scientific">Gordonia pseudamarae</name>
    <dbReference type="NCBI Taxonomy" id="2831662"/>
    <lineage>
        <taxon>Bacteria</taxon>
        <taxon>Bacillati</taxon>
        <taxon>Actinomycetota</taxon>
        <taxon>Actinomycetes</taxon>
        <taxon>Mycobacteriales</taxon>
        <taxon>Gordoniaceae</taxon>
        <taxon>Gordonia</taxon>
    </lineage>
</organism>
<dbReference type="PANTHER" id="PTHR43798:SF33">
    <property type="entry name" value="HYDROLASE, PUTATIVE (AFU_ORTHOLOGUE AFUA_2G14860)-RELATED"/>
    <property type="match status" value="1"/>
</dbReference>
<keyword evidence="3" id="KW-1185">Reference proteome</keyword>
<dbReference type="EMBL" id="CP045809">
    <property type="protein sequence ID" value="QHN36671.1"/>
    <property type="molecule type" value="Genomic_DNA"/>
</dbReference>
<evidence type="ECO:0000259" key="1">
    <source>
        <dbReference type="Pfam" id="PF12697"/>
    </source>
</evidence>
<dbReference type="InterPro" id="IPR050266">
    <property type="entry name" value="AB_hydrolase_sf"/>
</dbReference>
<dbReference type="PANTHER" id="PTHR43798">
    <property type="entry name" value="MONOACYLGLYCEROL LIPASE"/>
    <property type="match status" value="1"/>
</dbReference>
<dbReference type="PRINTS" id="PR00111">
    <property type="entry name" value="ABHYDROLASE"/>
</dbReference>
<evidence type="ECO:0000313" key="2">
    <source>
        <dbReference type="EMBL" id="QHN36671.1"/>
    </source>
</evidence>
<gene>
    <name evidence="2" type="ORF">GII31_18980</name>
</gene>
<evidence type="ECO:0000313" key="3">
    <source>
        <dbReference type="Proteomes" id="UP001059836"/>
    </source>
</evidence>
<dbReference type="Gene3D" id="3.40.50.1820">
    <property type="entry name" value="alpha/beta hydrolase"/>
    <property type="match status" value="1"/>
</dbReference>
<dbReference type="Proteomes" id="UP001059836">
    <property type="component" value="Chromosome"/>
</dbReference>
<name>A0ABX6INH8_9ACTN</name>
<dbReference type="GO" id="GO:0016787">
    <property type="term" value="F:hydrolase activity"/>
    <property type="evidence" value="ECO:0007669"/>
    <property type="project" value="UniProtKB-KW"/>
</dbReference>
<proteinExistence type="predicted"/>
<protein>
    <submittedName>
        <fullName evidence="2">Alpha/beta fold hydrolase</fullName>
    </submittedName>
</protein>
<sequence>MPIDEAAPAPQWFTDAVGTPAQEHCLEVDGARIVYRTWGPEGAPGVLLVHGGAAHSGWWDHLAPQLAGDRRVAALDLSGHGDSDWRDSYSFDGWAAEVHAVALAAGVTDQLLVVGHSLGGLITAKASTLFPDVIDNILIIDSEIFHPDQIRAAQTGGQSVPEIRSTGRRFYPSRDDLLARYRLVPDHPCYTYAKDYVAAGSVVEESEGWRWKFDRTFGIDLDHRAPMPDPDATVTVIRSGKGRMTAFMAGEIVSGLRTISRIVTFPEAGHHVMLDYPLELLAEIRRAIARPNP</sequence>
<keyword evidence="2" id="KW-0378">Hydrolase</keyword>
<accession>A0ABX6INH8</accession>
<dbReference type="SUPFAM" id="SSF53474">
    <property type="entry name" value="alpha/beta-Hydrolases"/>
    <property type="match status" value="1"/>
</dbReference>
<dbReference type="InterPro" id="IPR000073">
    <property type="entry name" value="AB_hydrolase_1"/>
</dbReference>
<dbReference type="InterPro" id="IPR029058">
    <property type="entry name" value="AB_hydrolase_fold"/>
</dbReference>
<reference evidence="2" key="1">
    <citation type="journal article" date="2021" name="Nat. Microbiol.">
        <title>Cocultivation of an ultrasmall environmental parasitic bacterium with lytic ability against bacteria associated with wastewater foams.</title>
        <authorList>
            <person name="Batinovic S."/>
            <person name="Rose J.J.A."/>
            <person name="Ratcliffe J."/>
            <person name="Seviour R.J."/>
            <person name="Petrovski S."/>
        </authorList>
    </citation>
    <scope>NUCLEOTIDE SEQUENCE</scope>
    <source>
        <strain evidence="2">CON9</strain>
    </source>
</reference>